<dbReference type="AlphaFoldDB" id="A0A6G1X8I5"/>
<evidence type="ECO:0000259" key="5">
    <source>
        <dbReference type="Pfam" id="PF01361"/>
    </source>
</evidence>
<evidence type="ECO:0000256" key="2">
    <source>
        <dbReference type="ARBA" id="ARBA00023235"/>
    </source>
</evidence>
<dbReference type="SUPFAM" id="SSF55331">
    <property type="entry name" value="Tautomerase/MIF"/>
    <property type="match status" value="1"/>
</dbReference>
<dbReference type="Pfam" id="PF01361">
    <property type="entry name" value="Tautomerase"/>
    <property type="match status" value="1"/>
</dbReference>
<evidence type="ECO:0000256" key="4">
    <source>
        <dbReference type="RuleBase" id="RU362032"/>
    </source>
</evidence>
<evidence type="ECO:0000313" key="7">
    <source>
        <dbReference type="Proteomes" id="UP000480185"/>
    </source>
</evidence>
<feature type="active site" description="Proton acceptor; via imino nitrogen" evidence="3">
    <location>
        <position position="17"/>
    </location>
</feature>
<dbReference type="InterPro" id="IPR014347">
    <property type="entry name" value="Tautomerase/MIF_sf"/>
</dbReference>
<evidence type="ECO:0000313" key="6">
    <source>
        <dbReference type="EMBL" id="MRG87257.1"/>
    </source>
</evidence>
<protein>
    <recommendedName>
        <fullName evidence="4">Tautomerase</fullName>
        <ecNumber evidence="4">5.3.2.-</ecNumber>
    </recommendedName>
</protein>
<gene>
    <name evidence="6" type="ORF">GH754_13230</name>
</gene>
<reference evidence="6 7" key="1">
    <citation type="submission" date="2019-11" db="EMBL/GenBank/DDBJ databases">
        <authorList>
            <person name="Li J."/>
        </authorList>
    </citation>
    <scope>NUCLEOTIDE SEQUENCE [LARGE SCALE GENOMIC DNA]</scope>
    <source>
        <strain evidence="6 7">J4</strain>
    </source>
</reference>
<dbReference type="OrthoDB" id="9799841at2"/>
<dbReference type="NCBIfam" id="TIGR00013">
    <property type="entry name" value="taut"/>
    <property type="match status" value="1"/>
</dbReference>
<feature type="domain" description="4-oxalocrotonate tautomerase-like" evidence="5">
    <location>
        <begin position="17"/>
        <end position="79"/>
    </location>
</feature>
<comment type="similarity">
    <text evidence="1 4">Belongs to the 4-oxalocrotonate tautomerase family.</text>
</comment>
<dbReference type="GO" id="GO:0016853">
    <property type="term" value="F:isomerase activity"/>
    <property type="evidence" value="ECO:0007669"/>
    <property type="project" value="UniProtKB-UniRule"/>
</dbReference>
<proteinExistence type="inferred from homology"/>
<evidence type="ECO:0000256" key="3">
    <source>
        <dbReference type="PIRSR" id="PIRSR618191-1"/>
    </source>
</evidence>
<evidence type="ECO:0000256" key="1">
    <source>
        <dbReference type="ARBA" id="ARBA00006723"/>
    </source>
</evidence>
<organism evidence="6 7">
    <name type="scientific">Salinibacillus xinjiangensis</name>
    <dbReference type="NCBI Taxonomy" id="1229268"/>
    <lineage>
        <taxon>Bacteria</taxon>
        <taxon>Bacillati</taxon>
        <taxon>Bacillota</taxon>
        <taxon>Bacilli</taxon>
        <taxon>Bacillales</taxon>
        <taxon>Bacillaceae</taxon>
        <taxon>Salinibacillus</taxon>
    </lineage>
</organism>
<dbReference type="Gene3D" id="3.30.429.10">
    <property type="entry name" value="Macrophage Migration Inhibitory Factor"/>
    <property type="match status" value="1"/>
</dbReference>
<dbReference type="EMBL" id="WJNH01000008">
    <property type="protein sequence ID" value="MRG87257.1"/>
    <property type="molecule type" value="Genomic_DNA"/>
</dbReference>
<dbReference type="InterPro" id="IPR018191">
    <property type="entry name" value="4-OT"/>
</dbReference>
<sequence length="84" mass="9553">MLISPSIIKNERMIKMPYVNIKITKEEQRATTEQKQQLIEGATNLLKDVLGKNPKTTVVVIDEVETDNWGIAGESVTERRKRGE</sequence>
<accession>A0A6G1X8I5</accession>
<dbReference type="Proteomes" id="UP000480185">
    <property type="component" value="Unassembled WGS sequence"/>
</dbReference>
<name>A0A6G1X8I5_9BACI</name>
<dbReference type="EC" id="5.3.2.-" evidence="4"/>
<keyword evidence="7" id="KW-1185">Reference proteome</keyword>
<comment type="caution">
    <text evidence="6">The sequence shown here is derived from an EMBL/GenBank/DDBJ whole genome shotgun (WGS) entry which is preliminary data.</text>
</comment>
<dbReference type="PANTHER" id="PTHR35530">
    <property type="entry name" value="TAUTOMERASE-RELATED"/>
    <property type="match status" value="1"/>
</dbReference>
<dbReference type="PANTHER" id="PTHR35530:SF1">
    <property type="entry name" value="2-HYDROXYMUCONATE TAUTOMERASE"/>
    <property type="match status" value="1"/>
</dbReference>
<dbReference type="InterPro" id="IPR004370">
    <property type="entry name" value="4-OT-like_dom"/>
</dbReference>
<keyword evidence="2 4" id="KW-0413">Isomerase</keyword>